<dbReference type="EMBL" id="FUWW01000014">
    <property type="protein sequence ID" value="SJZ68831.1"/>
    <property type="molecule type" value="Genomic_DNA"/>
</dbReference>
<evidence type="ECO:0000313" key="2">
    <source>
        <dbReference type="EMBL" id="SJZ68831.1"/>
    </source>
</evidence>
<dbReference type="Proteomes" id="UP000190657">
    <property type="component" value="Unassembled WGS sequence"/>
</dbReference>
<reference evidence="2 3" key="1">
    <citation type="submission" date="2017-02" db="EMBL/GenBank/DDBJ databases">
        <authorList>
            <person name="Peterson S.W."/>
        </authorList>
    </citation>
    <scope>NUCLEOTIDE SEQUENCE [LARGE SCALE GENOMIC DNA]</scope>
    <source>
        <strain evidence="2 3">ATCC 51222</strain>
    </source>
</reference>
<evidence type="ECO:0000259" key="1">
    <source>
        <dbReference type="SMART" id="SM00953"/>
    </source>
</evidence>
<name>A0A1T4MPP4_9FIRM</name>
<sequence>MIFCSNCFHNLEIKSIIEERGSLGSCPICGTMDVKVYDTEKDSTLFGMFDNLLSIYTAENDLPENYPIGERRSLVDAIKNDWDIFSDISNESILNILKSLSPTVLEDYPIVFEVPVGIPEKYDKEYLSNNSILRAEKWDDFVEALKHKNRFHTDLIDKDLLRKYCMDISKDIPISKQRFYRGRIAKNQDGFSPSEMGAPPKDKATDGRANSVGISRLYLTNDRETTYHEIRAAEYDYVTIGTFKQLKPIKVVDLKLIHKISPFGDDVDCMALAINRDHLLKINEEMSRTMRRGDSPLDYLPTQYICDFIMSIVDDKGQAVFDGIEYQSAMHSKGSNLAIFYPECFKCTYSRTYEVKKLRYTKELISKNKS</sequence>
<keyword evidence="3" id="KW-1185">Reference proteome</keyword>
<gene>
    <name evidence="2" type="ORF">SAMN02745114_01334</name>
</gene>
<accession>A0A1T4MPP4</accession>
<evidence type="ECO:0000313" key="3">
    <source>
        <dbReference type="Proteomes" id="UP000190657"/>
    </source>
</evidence>
<dbReference type="AlphaFoldDB" id="A0A1T4MPP4"/>
<dbReference type="Pfam" id="PF08808">
    <property type="entry name" value="RES"/>
    <property type="match status" value="1"/>
</dbReference>
<dbReference type="InterPro" id="IPR014914">
    <property type="entry name" value="RES_dom"/>
</dbReference>
<dbReference type="SMART" id="SM00953">
    <property type="entry name" value="RES"/>
    <property type="match status" value="1"/>
</dbReference>
<dbReference type="STRING" id="290054.SAMN02745114_01334"/>
<organism evidence="2 3">
    <name type="scientific">Eubacterium coprostanoligenes</name>
    <dbReference type="NCBI Taxonomy" id="290054"/>
    <lineage>
        <taxon>Bacteria</taxon>
        <taxon>Bacillati</taxon>
        <taxon>Bacillota</taxon>
        <taxon>Clostridia</taxon>
        <taxon>Eubacteriales</taxon>
        <taxon>Eubacteriaceae</taxon>
        <taxon>Eubacterium</taxon>
    </lineage>
</organism>
<proteinExistence type="predicted"/>
<protein>
    <submittedName>
        <fullName evidence="2">RES domain-containing protein</fullName>
    </submittedName>
</protein>
<feature type="domain" description="RES" evidence="1">
    <location>
        <begin position="192"/>
        <end position="351"/>
    </location>
</feature>